<dbReference type="Proteomes" id="UP001303211">
    <property type="component" value="Chromosome"/>
</dbReference>
<dbReference type="SUPFAM" id="SSF53300">
    <property type="entry name" value="vWA-like"/>
    <property type="match status" value="1"/>
</dbReference>
<evidence type="ECO:0000256" key="1">
    <source>
        <dbReference type="SAM" id="SignalP"/>
    </source>
</evidence>
<dbReference type="InterPro" id="IPR010607">
    <property type="entry name" value="DUF1194"/>
</dbReference>
<dbReference type="RefSeq" id="WP_317701051.1">
    <property type="nucleotide sequence ID" value="NZ_CP136921.1"/>
</dbReference>
<keyword evidence="4" id="KW-1185">Reference proteome</keyword>
<dbReference type="Gene3D" id="3.40.50.410">
    <property type="entry name" value="von Willebrand factor, type A domain"/>
    <property type="match status" value="1"/>
</dbReference>
<evidence type="ECO:0000259" key="2">
    <source>
        <dbReference type="Pfam" id="PF07589"/>
    </source>
</evidence>
<feature type="chain" id="PRO_5046881553" evidence="1">
    <location>
        <begin position="25"/>
        <end position="258"/>
    </location>
</feature>
<evidence type="ECO:0000313" key="3">
    <source>
        <dbReference type="EMBL" id="WOO31572.1"/>
    </source>
</evidence>
<dbReference type="NCBIfam" id="TIGR02595">
    <property type="entry name" value="PEP_CTERM"/>
    <property type="match status" value="1"/>
</dbReference>
<dbReference type="InterPro" id="IPR036465">
    <property type="entry name" value="vWFA_dom_sf"/>
</dbReference>
<evidence type="ECO:0000313" key="4">
    <source>
        <dbReference type="Proteomes" id="UP001303211"/>
    </source>
</evidence>
<accession>A0ABZ0IZY9</accession>
<keyword evidence="1" id="KW-0732">Signal</keyword>
<feature type="domain" description="Ice-binding protein C-terminal" evidence="2">
    <location>
        <begin position="232"/>
        <end position="254"/>
    </location>
</feature>
<proteinExistence type="predicted"/>
<organism evidence="3 4">
    <name type="scientific">Diaphorobacter limosus</name>
    <dbReference type="NCBI Taxonomy" id="3036128"/>
    <lineage>
        <taxon>Bacteria</taxon>
        <taxon>Pseudomonadati</taxon>
        <taxon>Pseudomonadota</taxon>
        <taxon>Betaproteobacteria</taxon>
        <taxon>Burkholderiales</taxon>
        <taxon>Comamonadaceae</taxon>
        <taxon>Diaphorobacter</taxon>
    </lineage>
</organism>
<sequence>MKTKTWFATAFGAAAIAMAGPAAAVPVAVELALLVDVSGSVDNTEYNLQKTGYVNAFKDAIIQSNIASLTGGIAVTYIEWSGANQQATLVNWTHVTDAASANAFANAIAATTRAFSSLTAPGSAINYVTPGFSTNSYEGARWVIDVSGDGPQNDGANTATARDNFLNSAPTGVSAVVNGLAILGEFGLQDWYQNNIQGGTNAFVIAANGFADFDNAVKTKIGKEIHDGGGNVPEPATLALVGLALLGAGAARRKGSRN</sequence>
<feature type="signal peptide" evidence="1">
    <location>
        <begin position="1"/>
        <end position="24"/>
    </location>
</feature>
<name>A0ABZ0IZY9_9BURK</name>
<dbReference type="Pfam" id="PF06707">
    <property type="entry name" value="DUF1194"/>
    <property type="match status" value="1"/>
</dbReference>
<reference evidence="3 4" key="1">
    <citation type="submission" date="2023-03" db="EMBL/GenBank/DDBJ databases">
        <title>Diaphorobacter basophil sp. nov., isolated from a sewage-treatment plant.</title>
        <authorList>
            <person name="Yang K."/>
        </authorList>
    </citation>
    <scope>NUCLEOTIDE SEQUENCE [LARGE SCALE GENOMIC DNA]</scope>
    <source>
        <strain evidence="3 4">Y-1</strain>
    </source>
</reference>
<protein>
    <submittedName>
        <fullName evidence="3">DUF1194 domain-containing protein</fullName>
    </submittedName>
</protein>
<dbReference type="EMBL" id="CP136921">
    <property type="protein sequence ID" value="WOO31572.1"/>
    <property type="molecule type" value="Genomic_DNA"/>
</dbReference>
<dbReference type="InterPro" id="IPR013424">
    <property type="entry name" value="Ice-binding_C"/>
</dbReference>
<dbReference type="Pfam" id="PF07589">
    <property type="entry name" value="PEP-CTERM"/>
    <property type="match status" value="1"/>
</dbReference>
<gene>
    <name evidence="3" type="ORF">P4826_14300</name>
</gene>